<dbReference type="GO" id="GO:0000981">
    <property type="term" value="F:DNA-binding transcription factor activity, RNA polymerase II-specific"/>
    <property type="evidence" value="ECO:0007669"/>
    <property type="project" value="TreeGrafter"/>
</dbReference>
<dbReference type="SUPFAM" id="SSF57667">
    <property type="entry name" value="beta-beta-alpha zinc fingers"/>
    <property type="match status" value="2"/>
</dbReference>
<feature type="domain" description="C2H2-type" evidence="7">
    <location>
        <begin position="790"/>
        <end position="818"/>
    </location>
</feature>
<feature type="domain" description="C2H2-type" evidence="7">
    <location>
        <begin position="247"/>
        <end position="274"/>
    </location>
</feature>
<evidence type="ECO:0000256" key="5">
    <source>
        <dbReference type="PROSITE-ProRule" id="PRU00042"/>
    </source>
</evidence>
<dbReference type="PANTHER" id="PTHR19818:SF139">
    <property type="entry name" value="PAIR-RULE PROTEIN ODD-PAIRED"/>
    <property type="match status" value="1"/>
</dbReference>
<proteinExistence type="predicted"/>
<keyword evidence="4" id="KW-0862">Zinc</keyword>
<dbReference type="FunFam" id="3.30.160.60:FF:000100">
    <property type="entry name" value="Zinc finger 45-like"/>
    <property type="match status" value="2"/>
</dbReference>
<dbReference type="Gene3D" id="3.30.160.60">
    <property type="entry name" value="Classic Zinc Finger"/>
    <property type="match status" value="3"/>
</dbReference>
<dbReference type="GO" id="GO:0000978">
    <property type="term" value="F:RNA polymerase II cis-regulatory region sequence-specific DNA binding"/>
    <property type="evidence" value="ECO:0007669"/>
    <property type="project" value="TreeGrafter"/>
</dbReference>
<dbReference type="EMBL" id="QCYY01004168">
    <property type="protein sequence ID" value="ROT61440.1"/>
    <property type="molecule type" value="Genomic_DNA"/>
</dbReference>
<evidence type="ECO:0000256" key="2">
    <source>
        <dbReference type="ARBA" id="ARBA00022737"/>
    </source>
</evidence>
<evidence type="ECO:0000256" key="3">
    <source>
        <dbReference type="ARBA" id="ARBA00022771"/>
    </source>
</evidence>
<dbReference type="Pfam" id="PF00096">
    <property type="entry name" value="zf-C2H2"/>
    <property type="match status" value="3"/>
</dbReference>
<accession>A0A3R7PW85</accession>
<comment type="caution">
    <text evidence="8">The sequence shown here is derived from an EMBL/GenBank/DDBJ whole genome shotgun (WGS) entry which is preliminary data.</text>
</comment>
<evidence type="ECO:0000256" key="1">
    <source>
        <dbReference type="ARBA" id="ARBA00022723"/>
    </source>
</evidence>
<dbReference type="PANTHER" id="PTHR19818">
    <property type="entry name" value="ZINC FINGER PROTEIN ZIC AND GLI"/>
    <property type="match status" value="1"/>
</dbReference>
<protein>
    <submittedName>
        <fullName evidence="8">Dendritic cell-derived BTB/POZ zinc finger protein, DPZF</fullName>
    </submittedName>
</protein>
<evidence type="ECO:0000256" key="4">
    <source>
        <dbReference type="ARBA" id="ARBA00022833"/>
    </source>
</evidence>
<dbReference type="GO" id="GO:0045944">
    <property type="term" value="P:positive regulation of transcription by RNA polymerase II"/>
    <property type="evidence" value="ECO:0007669"/>
    <property type="project" value="UniProtKB-ARBA"/>
</dbReference>
<evidence type="ECO:0000256" key="6">
    <source>
        <dbReference type="SAM" id="MobiDB-lite"/>
    </source>
</evidence>
<dbReference type="AlphaFoldDB" id="A0A3R7PW85"/>
<reference evidence="8 9" key="2">
    <citation type="submission" date="2019-01" db="EMBL/GenBank/DDBJ databases">
        <title>The decoding of complex shrimp genome reveals the adaptation for benthos swimmer, frequently molting mechanism and breeding impact on genome.</title>
        <authorList>
            <person name="Sun Y."/>
            <person name="Gao Y."/>
            <person name="Yu Y."/>
        </authorList>
    </citation>
    <scope>NUCLEOTIDE SEQUENCE [LARGE SCALE GENOMIC DNA]</scope>
    <source>
        <tissue evidence="8">Muscle</tissue>
    </source>
</reference>
<keyword evidence="1" id="KW-0479">Metal-binding</keyword>
<gene>
    <name evidence="8" type="ORF">C7M84_020792</name>
</gene>
<dbReference type="OrthoDB" id="8922241at2759"/>
<dbReference type="SMART" id="SM00355">
    <property type="entry name" value="ZnF_C2H2"/>
    <property type="match status" value="4"/>
</dbReference>
<dbReference type="GO" id="GO:0008270">
    <property type="term" value="F:zinc ion binding"/>
    <property type="evidence" value="ECO:0007669"/>
    <property type="project" value="UniProtKB-KW"/>
</dbReference>
<dbReference type="GO" id="GO:0005634">
    <property type="term" value="C:nucleus"/>
    <property type="evidence" value="ECO:0007669"/>
    <property type="project" value="UniProtKB-ARBA"/>
</dbReference>
<dbReference type="InterPro" id="IPR013087">
    <property type="entry name" value="Znf_C2H2_type"/>
</dbReference>
<keyword evidence="9" id="KW-1185">Reference proteome</keyword>
<sequence>MGNVRDWDPRPDDDASSFPSKCRGVSRVLSIFRGCSRLWGRPVVVGEVVEVVEMTEVVAMASSSIEVMGGGAGDVKVMLMDDGVGDGTMAEEMHTIITSDTAQAQIVPAMEAVGATSQDEDFPDVGSEFHTLEGMEPPPGTIIFSPQDLMRPTKPLRGGKSRGGGRSALASVKQEPGAPSLGGSQNLEMPVACEVCGKVMMTGKTLVQHMAIHSDLKPFQCPHCPKSFARKVHLQGHLVVHGIEKQFECPVCHQRFSRQDCVKVHMRLHDKSNDYERHVQWNHGAIAEGSVVDKLPTVGNLLEGEMQQTGLAPQIFKVPKDALNSKPRSRKAKKVMCNTSTQTDEEGGHVIIPRQYQVSAATQVSAPPTPRPADEDMYENDIFDEGMDRNYSSDEDEPLDGDGEECVERKVFSMPESAEMASDPIQDAAFDAIVQGNSKPIAQTEPENTEDQHAAFLQEVVSTLNKQEVGRNVNEKVIEEEEEQESSNSNLESQKTMDSMPNERILDIEGVNDLSVEETPLPEKQVTKTVPDHTKPEPMERVEENQEHIFDIPELSKSKVGPVSGRKPRGRKKSVFGLSGAAELRAIRKNMMKSLISVAAEEAKIVEGEAEEGKNVSNVTPEDGETEGRGKRMAKNKQHGKDFVCNMKNCETCFSSQKTTTKMQPKFKVKLKEKSTPEKPEVARKVVPIQSKEPIKQFIREITKVAEKRPVEPSAPSSHRELVEKRIKMEQKHDEPKMKVDNRVGSYPVDITASPLTNKTKKEDFFVATSNADSIVSPPVELMSFCIPTYSCKLCGREFRFEGKLHRHIESVHQNKAIFSPDVKPGRGSSKVVILNNTEVSQPEPVAEPENPEIAALRSEKVERRDKCPSDDSNCFIYPTKRTRNYYGRYIRHEMSTSA</sequence>
<dbReference type="Proteomes" id="UP000283509">
    <property type="component" value="Unassembled WGS sequence"/>
</dbReference>
<evidence type="ECO:0000259" key="7">
    <source>
        <dbReference type="PROSITE" id="PS50157"/>
    </source>
</evidence>
<organism evidence="8 9">
    <name type="scientific">Penaeus vannamei</name>
    <name type="common">Whiteleg shrimp</name>
    <name type="synonym">Litopenaeus vannamei</name>
    <dbReference type="NCBI Taxonomy" id="6689"/>
    <lineage>
        <taxon>Eukaryota</taxon>
        <taxon>Metazoa</taxon>
        <taxon>Ecdysozoa</taxon>
        <taxon>Arthropoda</taxon>
        <taxon>Crustacea</taxon>
        <taxon>Multicrustacea</taxon>
        <taxon>Malacostraca</taxon>
        <taxon>Eumalacostraca</taxon>
        <taxon>Eucarida</taxon>
        <taxon>Decapoda</taxon>
        <taxon>Dendrobranchiata</taxon>
        <taxon>Penaeoidea</taxon>
        <taxon>Penaeidae</taxon>
        <taxon>Penaeus</taxon>
    </lineage>
</organism>
<dbReference type="PROSITE" id="PS00028">
    <property type="entry name" value="ZINC_FINGER_C2H2_1"/>
    <property type="match status" value="4"/>
</dbReference>
<evidence type="ECO:0000313" key="8">
    <source>
        <dbReference type="EMBL" id="ROT61440.1"/>
    </source>
</evidence>
<name>A0A3R7PW85_PENVA</name>
<evidence type="ECO:0000313" key="9">
    <source>
        <dbReference type="Proteomes" id="UP000283509"/>
    </source>
</evidence>
<feature type="region of interest" description="Disordered" evidence="6">
    <location>
        <begin position="478"/>
        <end position="501"/>
    </location>
</feature>
<keyword evidence="3 5" id="KW-0863">Zinc-finger</keyword>
<reference evidence="8 9" key="1">
    <citation type="submission" date="2018-04" db="EMBL/GenBank/DDBJ databases">
        <authorList>
            <person name="Zhang X."/>
            <person name="Yuan J."/>
            <person name="Li F."/>
            <person name="Xiang J."/>
        </authorList>
    </citation>
    <scope>NUCLEOTIDE SEQUENCE [LARGE SCALE GENOMIC DNA]</scope>
    <source>
        <tissue evidence="8">Muscle</tissue>
    </source>
</reference>
<feature type="region of interest" description="Disordered" evidence="6">
    <location>
        <begin position="130"/>
        <end position="183"/>
    </location>
</feature>
<feature type="region of interest" description="Disordered" evidence="6">
    <location>
        <begin position="609"/>
        <end position="635"/>
    </location>
</feature>
<dbReference type="InterPro" id="IPR036236">
    <property type="entry name" value="Znf_C2H2_sf"/>
</dbReference>
<dbReference type="PROSITE" id="PS50157">
    <property type="entry name" value="ZINC_FINGER_C2H2_2"/>
    <property type="match status" value="4"/>
</dbReference>
<dbReference type="InterPro" id="IPR050329">
    <property type="entry name" value="GLI_C2H2-zinc-finger"/>
</dbReference>
<keyword evidence="2" id="KW-0677">Repeat</keyword>
<feature type="domain" description="C2H2-type" evidence="7">
    <location>
        <begin position="219"/>
        <end position="246"/>
    </location>
</feature>
<feature type="domain" description="C2H2-type" evidence="7">
    <location>
        <begin position="191"/>
        <end position="218"/>
    </location>
</feature>